<accession>A0A8S1E2N2</accession>
<comment type="caution">
    <text evidence="1">The sequence shown here is derived from an EMBL/GenBank/DDBJ whole genome shotgun (WGS) entry which is preliminary data.</text>
</comment>
<evidence type="ECO:0000313" key="1">
    <source>
        <dbReference type="EMBL" id="CAB3386734.1"/>
    </source>
</evidence>
<keyword evidence="2" id="KW-1185">Reference proteome</keyword>
<reference evidence="1 2" key="1">
    <citation type="submission" date="2020-04" db="EMBL/GenBank/DDBJ databases">
        <authorList>
            <person name="Alioto T."/>
            <person name="Alioto T."/>
            <person name="Gomez Garrido J."/>
        </authorList>
    </citation>
    <scope>NUCLEOTIDE SEQUENCE [LARGE SCALE GENOMIC DNA]</scope>
</reference>
<protein>
    <submittedName>
        <fullName evidence="1">Uncharacterized protein</fullName>
    </submittedName>
</protein>
<organism evidence="1 2">
    <name type="scientific">Cloeon dipterum</name>
    <dbReference type="NCBI Taxonomy" id="197152"/>
    <lineage>
        <taxon>Eukaryota</taxon>
        <taxon>Metazoa</taxon>
        <taxon>Ecdysozoa</taxon>
        <taxon>Arthropoda</taxon>
        <taxon>Hexapoda</taxon>
        <taxon>Insecta</taxon>
        <taxon>Pterygota</taxon>
        <taxon>Palaeoptera</taxon>
        <taxon>Ephemeroptera</taxon>
        <taxon>Pisciforma</taxon>
        <taxon>Baetidae</taxon>
        <taxon>Cloeon</taxon>
    </lineage>
</organism>
<gene>
    <name evidence="1" type="ORF">CLODIP_2_CD07591</name>
</gene>
<proteinExistence type="predicted"/>
<evidence type="ECO:0000313" key="2">
    <source>
        <dbReference type="Proteomes" id="UP000494165"/>
    </source>
</evidence>
<dbReference type="AlphaFoldDB" id="A0A8S1E2N2"/>
<sequence length="137" mass="16256">MVEKSEDEKEQVVETKETKKEIEFINQGDLIFTLNGKLPGSTVVYFRAFRFVTWPTSTSVRQTYICVEKGCKARIERYKEQPSDDEFVIRLDKWPHTHQRDEEKFIKKLEKQIKDSRPIALPTAKEVELLEESFYVH</sequence>
<name>A0A8S1E2N2_9INSE</name>
<dbReference type="Proteomes" id="UP000494165">
    <property type="component" value="Unassembled WGS sequence"/>
</dbReference>
<dbReference type="EMBL" id="CADEPI010000504">
    <property type="protein sequence ID" value="CAB3386734.1"/>
    <property type="molecule type" value="Genomic_DNA"/>
</dbReference>